<dbReference type="PROSITE" id="PS00028">
    <property type="entry name" value="ZINC_FINGER_C2H2_1"/>
    <property type="match status" value="24"/>
</dbReference>
<feature type="domain" description="C2H2-type" evidence="15">
    <location>
        <begin position="896"/>
        <end position="923"/>
    </location>
</feature>
<dbReference type="FunFam" id="3.30.160.60:FF:000188">
    <property type="entry name" value="Zinc finger protein 787"/>
    <property type="match status" value="2"/>
</dbReference>
<feature type="domain" description="C2H2-type" evidence="15">
    <location>
        <begin position="1583"/>
        <end position="1610"/>
    </location>
</feature>
<feature type="compositionally biased region" description="Basic and acidic residues" evidence="14">
    <location>
        <begin position="1113"/>
        <end position="1126"/>
    </location>
</feature>
<accession>A0AAE1G6H0</accession>
<comment type="subcellular location">
    <subcellularLocation>
        <location evidence="2">Nucleus</location>
    </subcellularLocation>
</comment>
<feature type="domain" description="C2H2-type" evidence="15">
    <location>
        <begin position="868"/>
        <end position="895"/>
    </location>
</feature>
<dbReference type="InterPro" id="IPR001781">
    <property type="entry name" value="Znf_LIM"/>
</dbReference>
<evidence type="ECO:0000259" key="15">
    <source>
        <dbReference type="PROSITE" id="PS50157"/>
    </source>
</evidence>
<feature type="domain" description="C2H2-type" evidence="15">
    <location>
        <begin position="952"/>
        <end position="979"/>
    </location>
</feature>
<organism evidence="16 17">
    <name type="scientific">Petrolisthes cinctipes</name>
    <name type="common">Flat porcelain crab</name>
    <dbReference type="NCBI Taxonomy" id="88211"/>
    <lineage>
        <taxon>Eukaryota</taxon>
        <taxon>Metazoa</taxon>
        <taxon>Ecdysozoa</taxon>
        <taxon>Arthropoda</taxon>
        <taxon>Crustacea</taxon>
        <taxon>Multicrustacea</taxon>
        <taxon>Malacostraca</taxon>
        <taxon>Eumalacostraca</taxon>
        <taxon>Eucarida</taxon>
        <taxon>Decapoda</taxon>
        <taxon>Pleocyemata</taxon>
        <taxon>Anomura</taxon>
        <taxon>Galatheoidea</taxon>
        <taxon>Porcellanidae</taxon>
        <taxon>Petrolisthes</taxon>
    </lineage>
</organism>
<feature type="compositionally biased region" description="Basic and acidic residues" evidence="14">
    <location>
        <begin position="473"/>
        <end position="486"/>
    </location>
</feature>
<feature type="compositionally biased region" description="Low complexity" evidence="14">
    <location>
        <begin position="802"/>
        <end position="813"/>
    </location>
</feature>
<dbReference type="FunFam" id="3.30.160.60:FF:000446">
    <property type="entry name" value="Zinc finger protein"/>
    <property type="match status" value="2"/>
</dbReference>
<dbReference type="GO" id="GO:0043565">
    <property type="term" value="F:sequence-specific DNA binding"/>
    <property type="evidence" value="ECO:0007669"/>
    <property type="project" value="UniProtKB-ARBA"/>
</dbReference>
<feature type="domain" description="C2H2-type" evidence="15">
    <location>
        <begin position="137"/>
        <end position="159"/>
    </location>
</feature>
<keyword evidence="17" id="KW-1185">Reference proteome</keyword>
<feature type="domain" description="C2H2-type" evidence="15">
    <location>
        <begin position="332"/>
        <end position="359"/>
    </location>
</feature>
<dbReference type="FunFam" id="3.30.160.60:FF:003288">
    <property type="entry name" value="Uncharacterized protein"/>
    <property type="match status" value="1"/>
</dbReference>
<keyword evidence="10" id="KW-0238">DNA-binding</keyword>
<dbReference type="InterPro" id="IPR036236">
    <property type="entry name" value="Znf_C2H2_sf"/>
</dbReference>
<feature type="domain" description="C2H2-type" evidence="15">
    <location>
        <begin position="304"/>
        <end position="331"/>
    </location>
</feature>
<feature type="domain" description="C2H2-type" evidence="15">
    <location>
        <begin position="109"/>
        <end position="136"/>
    </location>
</feature>
<feature type="domain" description="C2H2-type" evidence="15">
    <location>
        <begin position="1611"/>
        <end position="1638"/>
    </location>
</feature>
<feature type="compositionally biased region" description="Low complexity" evidence="14">
    <location>
        <begin position="1206"/>
        <end position="1216"/>
    </location>
</feature>
<feature type="domain" description="C2H2-type" evidence="15">
    <location>
        <begin position="445"/>
        <end position="473"/>
    </location>
</feature>
<dbReference type="SUPFAM" id="SSF57667">
    <property type="entry name" value="beta-beta-alpha zinc fingers"/>
    <property type="match status" value="14"/>
</dbReference>
<evidence type="ECO:0000256" key="10">
    <source>
        <dbReference type="ARBA" id="ARBA00023125"/>
    </source>
</evidence>
<dbReference type="InterPro" id="IPR013087">
    <property type="entry name" value="Znf_C2H2_type"/>
</dbReference>
<evidence type="ECO:0000313" key="16">
    <source>
        <dbReference type="EMBL" id="KAK3886190.1"/>
    </source>
</evidence>
<feature type="domain" description="C2H2-type" evidence="15">
    <location>
        <begin position="980"/>
        <end position="1007"/>
    </location>
</feature>
<reference evidence="16" key="1">
    <citation type="submission" date="2023-10" db="EMBL/GenBank/DDBJ databases">
        <title>Genome assemblies of two species of porcelain crab, Petrolisthes cinctipes and Petrolisthes manimaculis (Anomura: Porcellanidae).</title>
        <authorList>
            <person name="Angst P."/>
        </authorList>
    </citation>
    <scope>NUCLEOTIDE SEQUENCE</scope>
    <source>
        <strain evidence="16">PB745_01</strain>
        <tissue evidence="16">Gill</tissue>
    </source>
</reference>
<keyword evidence="7" id="KW-0862">Zinc</keyword>
<comment type="function">
    <text evidence="1">May be involved in transcriptional regulation.</text>
</comment>
<dbReference type="FunFam" id="3.30.160.60:FF:000624">
    <property type="entry name" value="zinc finger protein 697"/>
    <property type="match status" value="1"/>
</dbReference>
<feature type="region of interest" description="Disordered" evidence="14">
    <location>
        <begin position="600"/>
        <end position="619"/>
    </location>
</feature>
<dbReference type="PROSITE" id="PS50157">
    <property type="entry name" value="ZINC_FINGER_C2H2_2"/>
    <property type="match status" value="26"/>
</dbReference>
<dbReference type="FunFam" id="3.30.160.60:FF:001732">
    <property type="entry name" value="Zgc:162936"/>
    <property type="match status" value="1"/>
</dbReference>
<feature type="domain" description="C2H2-type" evidence="15">
    <location>
        <begin position="192"/>
        <end position="219"/>
    </location>
</feature>
<evidence type="ECO:0000256" key="12">
    <source>
        <dbReference type="ARBA" id="ARBA00023242"/>
    </source>
</evidence>
<dbReference type="FunFam" id="3.30.160.60:FF:000322">
    <property type="entry name" value="GDNF-inducible zinc finger protein 1"/>
    <property type="match status" value="1"/>
</dbReference>
<name>A0AAE1G6H0_PETCI</name>
<feature type="region of interest" description="Disordered" evidence="14">
    <location>
        <begin position="522"/>
        <end position="582"/>
    </location>
</feature>
<feature type="compositionally biased region" description="Basic and acidic residues" evidence="14">
    <location>
        <begin position="722"/>
        <end position="740"/>
    </location>
</feature>
<keyword evidence="8" id="KW-0805">Transcription regulation</keyword>
<feature type="region of interest" description="Disordered" evidence="14">
    <location>
        <begin position="46"/>
        <end position="90"/>
    </location>
</feature>
<dbReference type="GO" id="GO:0045893">
    <property type="term" value="P:positive regulation of DNA-templated transcription"/>
    <property type="evidence" value="ECO:0007669"/>
    <property type="project" value="UniProtKB-ARBA"/>
</dbReference>
<dbReference type="PANTHER" id="PTHR24394">
    <property type="entry name" value="ZINC FINGER PROTEIN"/>
    <property type="match status" value="1"/>
</dbReference>
<feature type="domain" description="C2H2-type" evidence="15">
    <location>
        <begin position="389"/>
        <end position="416"/>
    </location>
</feature>
<feature type="domain" description="C2H2-type" evidence="15">
    <location>
        <begin position="1008"/>
        <end position="1035"/>
    </location>
</feature>
<evidence type="ECO:0000256" key="5">
    <source>
        <dbReference type="ARBA" id="ARBA00022737"/>
    </source>
</evidence>
<evidence type="ECO:0000256" key="1">
    <source>
        <dbReference type="ARBA" id="ARBA00003767"/>
    </source>
</evidence>
<dbReference type="FunFam" id="3.30.160.60:FF:002343">
    <property type="entry name" value="Zinc finger protein 33A"/>
    <property type="match status" value="5"/>
</dbReference>
<dbReference type="Pfam" id="PF13912">
    <property type="entry name" value="zf-C2H2_6"/>
    <property type="match status" value="1"/>
</dbReference>
<feature type="compositionally biased region" description="Pro residues" evidence="14">
    <location>
        <begin position="663"/>
        <end position="672"/>
    </location>
</feature>
<keyword evidence="12" id="KW-0539">Nucleus</keyword>
<keyword evidence="11" id="KW-0804">Transcription</keyword>
<dbReference type="FunFam" id="3.30.160.60:FF:001527">
    <property type="entry name" value="Zinc finger protein"/>
    <property type="match status" value="1"/>
</dbReference>
<feature type="domain" description="C2H2-type" evidence="15">
    <location>
        <begin position="1039"/>
        <end position="1069"/>
    </location>
</feature>
<evidence type="ECO:0000256" key="7">
    <source>
        <dbReference type="ARBA" id="ARBA00022833"/>
    </source>
</evidence>
<proteinExistence type="inferred from homology"/>
<keyword evidence="6 13" id="KW-0863">Zinc-finger</keyword>
<dbReference type="Proteomes" id="UP001286313">
    <property type="component" value="Unassembled WGS sequence"/>
</dbReference>
<dbReference type="PROSITE" id="PS00478">
    <property type="entry name" value="LIM_DOMAIN_1"/>
    <property type="match status" value="1"/>
</dbReference>
<feature type="domain" description="C2H2-type" evidence="15">
    <location>
        <begin position="248"/>
        <end position="275"/>
    </location>
</feature>
<keyword evidence="9" id="KW-0440">LIM domain</keyword>
<feature type="domain" description="C2H2-type" evidence="15">
    <location>
        <begin position="220"/>
        <end position="247"/>
    </location>
</feature>
<feature type="compositionally biased region" description="Basic and acidic residues" evidence="14">
    <location>
        <begin position="75"/>
        <end position="90"/>
    </location>
</feature>
<feature type="domain" description="C2H2-type" evidence="15">
    <location>
        <begin position="276"/>
        <end position="303"/>
    </location>
</feature>
<feature type="domain" description="C2H2-type" evidence="15">
    <location>
        <begin position="1520"/>
        <end position="1548"/>
    </location>
</feature>
<evidence type="ECO:0000256" key="3">
    <source>
        <dbReference type="ARBA" id="ARBA00006991"/>
    </source>
</evidence>
<feature type="region of interest" description="Disordered" evidence="14">
    <location>
        <begin position="473"/>
        <end position="510"/>
    </location>
</feature>
<dbReference type="EMBL" id="JAWQEG010000724">
    <property type="protein sequence ID" value="KAK3886190.1"/>
    <property type="molecule type" value="Genomic_DNA"/>
</dbReference>
<comment type="caution">
    <text evidence="16">The sequence shown here is derived from an EMBL/GenBank/DDBJ whole genome shotgun (WGS) entry which is preliminary data.</text>
</comment>
<feature type="compositionally biased region" description="Polar residues" evidence="14">
    <location>
        <begin position="545"/>
        <end position="568"/>
    </location>
</feature>
<dbReference type="FunFam" id="3.30.160.60:FF:000097">
    <property type="entry name" value="Zinc finger protein"/>
    <property type="match status" value="1"/>
</dbReference>
<feature type="domain" description="C2H2-type" evidence="15">
    <location>
        <begin position="1555"/>
        <end position="1582"/>
    </location>
</feature>
<evidence type="ECO:0000313" key="17">
    <source>
        <dbReference type="Proteomes" id="UP001286313"/>
    </source>
</evidence>
<feature type="compositionally biased region" description="Low complexity" evidence="14">
    <location>
        <begin position="569"/>
        <end position="579"/>
    </location>
</feature>
<feature type="domain" description="C2H2-type" evidence="15">
    <location>
        <begin position="1466"/>
        <end position="1489"/>
    </location>
</feature>
<keyword evidence="4" id="KW-0479">Metal-binding</keyword>
<dbReference type="Pfam" id="PF00096">
    <property type="entry name" value="zf-C2H2"/>
    <property type="match status" value="19"/>
</dbReference>
<gene>
    <name evidence="16" type="ORF">Pcinc_009649</name>
</gene>
<dbReference type="GO" id="GO:0005634">
    <property type="term" value="C:nucleus"/>
    <property type="evidence" value="ECO:0007669"/>
    <property type="project" value="UniProtKB-SubCell"/>
</dbReference>
<feature type="compositionally biased region" description="Low complexity" evidence="14">
    <location>
        <begin position="680"/>
        <end position="697"/>
    </location>
</feature>
<evidence type="ECO:0000256" key="14">
    <source>
        <dbReference type="SAM" id="MobiDB-lite"/>
    </source>
</evidence>
<comment type="similarity">
    <text evidence="3">Belongs to the krueppel C2H2-type zinc-finger protein family.</text>
</comment>
<evidence type="ECO:0000256" key="4">
    <source>
        <dbReference type="ARBA" id="ARBA00022723"/>
    </source>
</evidence>
<feature type="domain" description="C2H2-type" evidence="15">
    <location>
        <begin position="1493"/>
        <end position="1515"/>
    </location>
</feature>
<feature type="domain" description="C2H2-type" evidence="15">
    <location>
        <begin position="417"/>
        <end position="444"/>
    </location>
</feature>
<feature type="compositionally biased region" description="Pro residues" evidence="14">
    <location>
        <begin position="841"/>
        <end position="850"/>
    </location>
</feature>
<dbReference type="GO" id="GO:0000981">
    <property type="term" value="F:DNA-binding transcription factor activity, RNA polymerase II-specific"/>
    <property type="evidence" value="ECO:0007669"/>
    <property type="project" value="TreeGrafter"/>
</dbReference>
<feature type="region of interest" description="Disordered" evidence="14">
    <location>
        <begin position="653"/>
        <end position="814"/>
    </location>
</feature>
<feature type="region of interest" description="Disordered" evidence="14">
    <location>
        <begin position="1061"/>
        <end position="1126"/>
    </location>
</feature>
<feature type="domain" description="C2H2-type" evidence="15">
    <location>
        <begin position="164"/>
        <end position="191"/>
    </location>
</feature>
<evidence type="ECO:0000256" key="2">
    <source>
        <dbReference type="ARBA" id="ARBA00004123"/>
    </source>
</evidence>
<evidence type="ECO:0000256" key="13">
    <source>
        <dbReference type="PROSITE-ProRule" id="PRU00042"/>
    </source>
</evidence>
<evidence type="ECO:0000256" key="11">
    <source>
        <dbReference type="ARBA" id="ARBA00023163"/>
    </source>
</evidence>
<dbReference type="PANTHER" id="PTHR24394:SF44">
    <property type="entry name" value="ZINC FINGER PROTEIN 271-LIKE"/>
    <property type="match status" value="1"/>
</dbReference>
<feature type="region of interest" description="Disordered" evidence="14">
    <location>
        <begin position="1200"/>
        <end position="1220"/>
    </location>
</feature>
<evidence type="ECO:0000256" key="8">
    <source>
        <dbReference type="ARBA" id="ARBA00023015"/>
    </source>
</evidence>
<keyword evidence="5" id="KW-0677">Repeat</keyword>
<dbReference type="SMART" id="SM00355">
    <property type="entry name" value="ZnF_C2H2"/>
    <property type="match status" value="26"/>
</dbReference>
<evidence type="ECO:0000256" key="9">
    <source>
        <dbReference type="ARBA" id="ARBA00023038"/>
    </source>
</evidence>
<feature type="region of interest" description="Disordered" evidence="14">
    <location>
        <begin position="835"/>
        <end position="863"/>
    </location>
</feature>
<dbReference type="Gene3D" id="3.30.160.60">
    <property type="entry name" value="Classic Zinc Finger"/>
    <property type="match status" value="23"/>
</dbReference>
<protein>
    <recommendedName>
        <fullName evidence="15">C2H2-type domain-containing protein</fullName>
    </recommendedName>
</protein>
<evidence type="ECO:0000256" key="6">
    <source>
        <dbReference type="ARBA" id="ARBA00022771"/>
    </source>
</evidence>
<feature type="compositionally biased region" description="Low complexity" evidence="14">
    <location>
        <begin position="522"/>
        <end position="531"/>
    </location>
</feature>
<feature type="domain" description="C2H2-type" evidence="15">
    <location>
        <begin position="924"/>
        <end position="951"/>
    </location>
</feature>
<dbReference type="GO" id="GO:0008270">
    <property type="term" value="F:zinc ion binding"/>
    <property type="evidence" value="ECO:0007669"/>
    <property type="project" value="UniProtKB-KW"/>
</dbReference>
<feature type="domain" description="C2H2-type" evidence="15">
    <location>
        <begin position="360"/>
        <end position="387"/>
    </location>
</feature>
<dbReference type="GO" id="GO:0005694">
    <property type="term" value="C:chromosome"/>
    <property type="evidence" value="ECO:0007669"/>
    <property type="project" value="UniProtKB-ARBA"/>
</dbReference>
<sequence>MLEELLSTKAGVLILFMFRGMESGPPLNLSTTVKVEELPADVEVTNHQYTVEGEVVDEEEEAGDRSQDSVEETEQEKHQRDAGSEDSKENLLKEALTSRRNKHLVGKDYKCSACPAAFVRASQLRAHERTHFEEQQYECDQCEEVFVRIGLLTVHQREHHRQCFSCDQCDAKFAHYNSYKLHLRRHKGDKPHKCPDCPMAFVQQCHLSIHRRIHTGEKPFKCDVCHQRFKQVSHLTTHMRVHTNDKPFSCPICEASFSQTSSLKRHKRRHTGEKPFKCDECGALFVERRNLSRHQLTHTGEKPYKCEKCPASFTQMIDLKRHQMSHSGLKPFKCDICEAAFSRKNNLRWHKLIHEGDTPYKCERCNAGFSLQKDMKIHERSHAAASKPFSCDQCGATFSQFSTLKRHRQSHTGERHFVCSKCHGAFKDKSALKRHLLRHSGVRPYACQKCDAAFIEYRNLKRHKVTVHGEERFEGEGVGETRDGETVHAMSQNKKRPGKEEENENTLSPVYDSRYTATPLVQQQEATQQHQESSHQHQQHVGQPMTLSGSTSISQNQQPQQHTSAVQTQPQSQPQSQQQPQPPLVNEIVTIPAQVPGQMPTLLLTQPGQPPKTARPADNCQNHQAHMLTFVEGSYNQWQSWCFCDNPNIPETPQTIIDSTAPTPVPPPPPPQQITYTELQQSQPQTQQQPQQQQQQTVVMPEASQAEYHHPTTQFNSGYPEAVHHYEDNPSSQEHLETLGHHPHHHTQQQQQLHQHPHQESDVKLPVDGPRIFSVTGLTHDEPHHQSSQQQQPQPHPEHQQEQQQPTNQQHQQLDSQVTFQYSLTVSNPATGDIQIEAFPANPPDQPADPPVKKRRLNKTDSQDAKMYTCDSCPKTFSRINHLLIHQRTHTGEKPFQCGVCYQSFTHKNSLTIHMRGHTGERPYVCGTCGSSFTQKSNLRVHSRTHTGEKPFKCDMCEAAFTQASHLTAHKRIHTNDRPFECENCQQTFTQRSALKRHLMTHTGDKPHKCDVCNSRFSQRDDLRRHQRIHSIDRLDKPIPCTYKFCSVPFPDRTSLAKHIRTVHQGKPESPTNGPKKKKRKSSEKQGQNNANLKSPKSKSKSLSVEPIRTSKRLREAAEKKKDKSEESDFIIGDFVDIEEDFKPPLRQKFVKKSVDKVDNAKCESKNKMESWCFCEVPHGRDEPHTHAGGEVKARGDQATSIIGRQQQQQQQQQQQGPGLIATADASGATSLLQLSMEHVTHTTMEGGLPGTVTMTAPAVTTVPITEPNSQHGEAQTTTLVAADPAVSQGLGGQVVASTGQPGVSSQTPTRLVSQSMLTTGQVVSASQLVGTSQLVTQDGTIFIEAGEVLSNGAVVINPGQGTFISYDQITISPDGQVLGVPVGGAGGETLMIQSAPVSVEVATSSANATFSSGSQLQESSEAQSVQYTALGSDVISLFSQVEGNKEVSSSEIPTEKTLPVIAKPLDCSVCAKSFAQKRTLWTHMQETHPELYSCSECCAAFTAQEYLQQHKNQHHQKLHVCPKCGMAFTNKSAFNKHRQQMHSGTSQNAEEKVFACDVCTARFHQQNDLRRHMLGHTGQKPFRCKHCDAGFTRTSSLNKHMRIHTGEKPYVCEVCNEAFAYRYQFNRHNVIHKNDEQKSDFSMPFVYTQ</sequence>